<feature type="transmembrane region" description="Helical" evidence="6">
    <location>
        <begin position="146"/>
        <end position="165"/>
    </location>
</feature>
<evidence type="ECO:0000256" key="5">
    <source>
        <dbReference type="ARBA" id="ARBA00023136"/>
    </source>
</evidence>
<dbReference type="Proteomes" id="UP001054902">
    <property type="component" value="Unassembled WGS sequence"/>
</dbReference>
<evidence type="ECO:0000313" key="8">
    <source>
        <dbReference type="Proteomes" id="UP001054902"/>
    </source>
</evidence>
<dbReference type="InterPro" id="IPR007014">
    <property type="entry name" value="FUN14"/>
</dbReference>
<keyword evidence="5 6" id="KW-0472">Membrane</keyword>
<evidence type="ECO:0000256" key="3">
    <source>
        <dbReference type="ARBA" id="ARBA00022692"/>
    </source>
</evidence>
<protein>
    <recommendedName>
        <fullName evidence="9">EF-hand domain-containing protein</fullName>
    </recommendedName>
</protein>
<feature type="transmembrane region" description="Helical" evidence="6">
    <location>
        <begin position="87"/>
        <end position="107"/>
    </location>
</feature>
<evidence type="ECO:0000256" key="6">
    <source>
        <dbReference type="SAM" id="Phobius"/>
    </source>
</evidence>
<dbReference type="GO" id="GO:0000422">
    <property type="term" value="P:autophagy of mitochondrion"/>
    <property type="evidence" value="ECO:0007669"/>
    <property type="project" value="TreeGrafter"/>
</dbReference>
<organism evidence="7 8">
    <name type="scientific">Chaetoceros tenuissimus</name>
    <dbReference type="NCBI Taxonomy" id="426638"/>
    <lineage>
        <taxon>Eukaryota</taxon>
        <taxon>Sar</taxon>
        <taxon>Stramenopiles</taxon>
        <taxon>Ochrophyta</taxon>
        <taxon>Bacillariophyta</taxon>
        <taxon>Coscinodiscophyceae</taxon>
        <taxon>Chaetocerotophycidae</taxon>
        <taxon>Chaetocerotales</taxon>
        <taxon>Chaetocerotaceae</taxon>
        <taxon>Chaetoceros</taxon>
    </lineage>
</organism>
<evidence type="ECO:0000313" key="7">
    <source>
        <dbReference type="EMBL" id="GFH49134.1"/>
    </source>
</evidence>
<dbReference type="Pfam" id="PF04930">
    <property type="entry name" value="FUN14"/>
    <property type="match status" value="1"/>
</dbReference>
<evidence type="ECO:0000256" key="1">
    <source>
        <dbReference type="ARBA" id="ARBA00004370"/>
    </source>
</evidence>
<keyword evidence="4 6" id="KW-1133">Transmembrane helix</keyword>
<evidence type="ECO:0000256" key="4">
    <source>
        <dbReference type="ARBA" id="ARBA00022989"/>
    </source>
</evidence>
<dbReference type="PANTHER" id="PTHR21346">
    <property type="entry name" value="FUN14 DOMAIN CONTAINING"/>
    <property type="match status" value="1"/>
</dbReference>
<dbReference type="AlphaFoldDB" id="A0AAD3CNW4"/>
<evidence type="ECO:0000256" key="2">
    <source>
        <dbReference type="ARBA" id="ARBA00009160"/>
    </source>
</evidence>
<dbReference type="EMBL" id="BLLK01000032">
    <property type="protein sequence ID" value="GFH49134.1"/>
    <property type="molecule type" value="Genomic_DNA"/>
</dbReference>
<dbReference type="PANTHER" id="PTHR21346:SF0">
    <property type="entry name" value="RE45833P"/>
    <property type="match status" value="1"/>
</dbReference>
<name>A0AAD3CNW4_9STRA</name>
<comment type="subcellular location">
    <subcellularLocation>
        <location evidence="1">Membrane</location>
    </subcellularLocation>
</comment>
<comment type="caution">
    <text evidence="7">The sequence shown here is derived from an EMBL/GenBank/DDBJ whole genome shotgun (WGS) entry which is preliminary data.</text>
</comment>
<keyword evidence="8" id="KW-1185">Reference proteome</keyword>
<keyword evidence="3 6" id="KW-0812">Transmembrane</keyword>
<comment type="similarity">
    <text evidence="2">Belongs to the FUN14 family.</text>
</comment>
<dbReference type="GO" id="GO:0005741">
    <property type="term" value="C:mitochondrial outer membrane"/>
    <property type="evidence" value="ECO:0007669"/>
    <property type="project" value="TreeGrafter"/>
</dbReference>
<sequence length="168" mass="17577">MAFSTAITTATSTSTIAFCQGKKGEDEEDAISKIKAIISSNIDVEAIGKNLGEKVNEAIATGVPTEISYGFVCGFSSGFALKKVGKVASIMFGLGFATLQTLSYAGYIDVDHSQLQKDVEKMMDLNSDGKIDAKDGEKVMDKVMEVLQFGMVGGGGFAAGFIGGFRSG</sequence>
<accession>A0AAD3CNW4</accession>
<proteinExistence type="inferred from homology"/>
<evidence type="ECO:0008006" key="9">
    <source>
        <dbReference type="Google" id="ProtNLM"/>
    </source>
</evidence>
<reference evidence="7 8" key="1">
    <citation type="journal article" date="2021" name="Sci. Rep.">
        <title>The genome of the diatom Chaetoceros tenuissimus carries an ancient integrated fragment of an extant virus.</title>
        <authorList>
            <person name="Hongo Y."/>
            <person name="Kimura K."/>
            <person name="Takaki Y."/>
            <person name="Yoshida Y."/>
            <person name="Baba S."/>
            <person name="Kobayashi G."/>
            <person name="Nagasaki K."/>
            <person name="Hano T."/>
            <person name="Tomaru Y."/>
        </authorList>
    </citation>
    <scope>NUCLEOTIDE SEQUENCE [LARGE SCALE GENOMIC DNA]</scope>
    <source>
        <strain evidence="7 8">NIES-3715</strain>
    </source>
</reference>
<gene>
    <name evidence="7" type="ORF">CTEN210_05610</name>
</gene>